<evidence type="ECO:0000256" key="2">
    <source>
        <dbReference type="SAM" id="MobiDB-lite"/>
    </source>
</evidence>
<feature type="region of interest" description="Disordered" evidence="2">
    <location>
        <begin position="1"/>
        <end position="24"/>
    </location>
</feature>
<evidence type="ECO:0000313" key="4">
    <source>
        <dbReference type="EMBL" id="MEU1953023.1"/>
    </source>
</evidence>
<dbReference type="RefSeq" id="WP_356953974.1">
    <property type="nucleotide sequence ID" value="NZ_JBEYBD010000001.1"/>
</dbReference>
<evidence type="ECO:0000256" key="1">
    <source>
        <dbReference type="ARBA" id="ARBA00008791"/>
    </source>
</evidence>
<evidence type="ECO:0000313" key="5">
    <source>
        <dbReference type="Proteomes" id="UP001550628"/>
    </source>
</evidence>
<dbReference type="Gene3D" id="3.40.50.620">
    <property type="entry name" value="HUPs"/>
    <property type="match status" value="1"/>
</dbReference>
<evidence type="ECO:0000259" key="3">
    <source>
        <dbReference type="Pfam" id="PF00582"/>
    </source>
</evidence>
<dbReference type="Proteomes" id="UP001550628">
    <property type="component" value="Unassembled WGS sequence"/>
</dbReference>
<sequence>MTDHDDRTPPPARGGWRAPHRIDGPTSPTVARCHLVVGFDRHPAGHAALSYALDLAVRIGAFLHVAHIVDTDDLPIDPDAADWEQAVTEAVEQERRDACAVLERAVGPWAYYSRPGRPARLLAGLADTYDAEMIIIGASRGGLVSLLERLLGESVSTSLVHHAHRPVLLVPVPAVARKPDGA</sequence>
<dbReference type="PANTHER" id="PTHR46268:SF6">
    <property type="entry name" value="UNIVERSAL STRESS PROTEIN UP12"/>
    <property type="match status" value="1"/>
</dbReference>
<gene>
    <name evidence="4" type="ORF">ABZ510_14260</name>
</gene>
<organism evidence="4 5">
    <name type="scientific">Nocardia rhamnosiphila</name>
    <dbReference type="NCBI Taxonomy" id="426716"/>
    <lineage>
        <taxon>Bacteria</taxon>
        <taxon>Bacillati</taxon>
        <taxon>Actinomycetota</taxon>
        <taxon>Actinomycetes</taxon>
        <taxon>Mycobacteriales</taxon>
        <taxon>Nocardiaceae</taxon>
        <taxon>Nocardia</taxon>
    </lineage>
</organism>
<protein>
    <submittedName>
        <fullName evidence="4">Universal stress protein</fullName>
    </submittedName>
</protein>
<dbReference type="SUPFAM" id="SSF52402">
    <property type="entry name" value="Adenine nucleotide alpha hydrolases-like"/>
    <property type="match status" value="1"/>
</dbReference>
<reference evidence="4 5" key="1">
    <citation type="submission" date="2024-06" db="EMBL/GenBank/DDBJ databases">
        <title>The Natural Products Discovery Center: Release of the First 8490 Sequenced Strains for Exploring Actinobacteria Biosynthetic Diversity.</title>
        <authorList>
            <person name="Kalkreuter E."/>
            <person name="Kautsar S.A."/>
            <person name="Yang D."/>
            <person name="Bader C.D."/>
            <person name="Teijaro C.N."/>
            <person name="Fluegel L."/>
            <person name="Davis C.M."/>
            <person name="Simpson J.R."/>
            <person name="Lauterbach L."/>
            <person name="Steele A.D."/>
            <person name="Gui C."/>
            <person name="Meng S."/>
            <person name="Li G."/>
            <person name="Viehrig K."/>
            <person name="Ye F."/>
            <person name="Su P."/>
            <person name="Kiefer A.F."/>
            <person name="Nichols A."/>
            <person name="Cepeda A.J."/>
            <person name="Yan W."/>
            <person name="Fan B."/>
            <person name="Jiang Y."/>
            <person name="Adhikari A."/>
            <person name="Zheng C.-J."/>
            <person name="Schuster L."/>
            <person name="Cowan T.M."/>
            <person name="Smanski M.J."/>
            <person name="Chevrette M.G."/>
            <person name="De Carvalho L.P.S."/>
            <person name="Shen B."/>
        </authorList>
    </citation>
    <scope>NUCLEOTIDE SEQUENCE [LARGE SCALE GENOMIC DNA]</scope>
    <source>
        <strain evidence="4 5">NPDC019708</strain>
    </source>
</reference>
<dbReference type="Pfam" id="PF00582">
    <property type="entry name" value="Usp"/>
    <property type="match status" value="1"/>
</dbReference>
<comment type="caution">
    <text evidence="4">The sequence shown here is derived from an EMBL/GenBank/DDBJ whole genome shotgun (WGS) entry which is preliminary data.</text>
</comment>
<dbReference type="EMBL" id="JBEYBF010000008">
    <property type="protein sequence ID" value="MEU1953023.1"/>
    <property type="molecule type" value="Genomic_DNA"/>
</dbReference>
<keyword evidence="5" id="KW-1185">Reference proteome</keyword>
<feature type="domain" description="UspA" evidence="3">
    <location>
        <begin position="34"/>
        <end position="171"/>
    </location>
</feature>
<dbReference type="InterPro" id="IPR014729">
    <property type="entry name" value="Rossmann-like_a/b/a_fold"/>
</dbReference>
<dbReference type="CDD" id="cd00293">
    <property type="entry name" value="USP-like"/>
    <property type="match status" value="1"/>
</dbReference>
<accession>A0ABV2WQ63</accession>
<dbReference type="InterPro" id="IPR006016">
    <property type="entry name" value="UspA"/>
</dbReference>
<comment type="similarity">
    <text evidence="1">Belongs to the universal stress protein A family.</text>
</comment>
<proteinExistence type="inferred from homology"/>
<name>A0ABV2WQ63_9NOCA</name>
<dbReference type="PANTHER" id="PTHR46268">
    <property type="entry name" value="STRESS RESPONSE PROTEIN NHAX"/>
    <property type="match status" value="1"/>
</dbReference>